<dbReference type="AlphaFoldDB" id="A0A7M7T0U9"/>
<sequence length="222" mass="24907">MKTENLGNPDAAFVDMVLQALDKIRDEIDRDECEILITKPDFQEVTDESQIPDYQGNRFINQSLPMPANMTSSMNSSMVACNPMPTVLREKLVKKPSERAAIRNAISQIILDSLKTGHPGLKINNKYNLNCSTAMLPCTNASSYAHEVVDDEVSRLVAFWTSKTVKLDNDVNSQIMKYLFPLKPRNVNKSSDSHPVVKTRQEEDEIPDIPATAKLLGDKMPR</sequence>
<organism evidence="2 3">
    <name type="scientific">Strongylocentrotus purpuratus</name>
    <name type="common">Purple sea urchin</name>
    <dbReference type="NCBI Taxonomy" id="7668"/>
    <lineage>
        <taxon>Eukaryota</taxon>
        <taxon>Metazoa</taxon>
        <taxon>Echinodermata</taxon>
        <taxon>Eleutherozoa</taxon>
        <taxon>Echinozoa</taxon>
        <taxon>Echinoidea</taxon>
        <taxon>Euechinoidea</taxon>
        <taxon>Echinacea</taxon>
        <taxon>Camarodonta</taxon>
        <taxon>Echinidea</taxon>
        <taxon>Strongylocentrotidae</taxon>
        <taxon>Strongylocentrotus</taxon>
    </lineage>
</organism>
<proteinExistence type="predicted"/>
<dbReference type="KEGG" id="spu:115925742"/>
<reference evidence="2" key="2">
    <citation type="submission" date="2021-01" db="UniProtKB">
        <authorList>
            <consortium name="EnsemblMetazoa"/>
        </authorList>
    </citation>
    <scope>IDENTIFICATION</scope>
</reference>
<keyword evidence="3" id="KW-1185">Reference proteome</keyword>
<evidence type="ECO:0000313" key="3">
    <source>
        <dbReference type="Proteomes" id="UP000007110"/>
    </source>
</evidence>
<evidence type="ECO:0000313" key="2">
    <source>
        <dbReference type="EnsemblMetazoa" id="XP_030845632"/>
    </source>
</evidence>
<dbReference type="GeneID" id="115925742"/>
<name>A0A7M7T0U9_STRPU</name>
<dbReference type="Proteomes" id="UP000007110">
    <property type="component" value="Unassembled WGS sequence"/>
</dbReference>
<dbReference type="InParanoid" id="A0A7M7T0U9"/>
<accession>A0A7M7T0U9</accession>
<dbReference type="EnsemblMetazoa" id="XM_030989772">
    <property type="protein sequence ID" value="XP_030845632"/>
    <property type="gene ID" value="LOC115925742"/>
</dbReference>
<protein>
    <submittedName>
        <fullName evidence="2">Uncharacterized protein</fullName>
    </submittedName>
</protein>
<feature type="region of interest" description="Disordered" evidence="1">
    <location>
        <begin position="188"/>
        <end position="222"/>
    </location>
</feature>
<dbReference type="RefSeq" id="XP_030845632.1">
    <property type="nucleotide sequence ID" value="XM_030989772.1"/>
</dbReference>
<evidence type="ECO:0000256" key="1">
    <source>
        <dbReference type="SAM" id="MobiDB-lite"/>
    </source>
</evidence>
<reference evidence="3" key="1">
    <citation type="submission" date="2015-02" db="EMBL/GenBank/DDBJ databases">
        <title>Genome sequencing for Strongylocentrotus purpuratus.</title>
        <authorList>
            <person name="Murali S."/>
            <person name="Liu Y."/>
            <person name="Vee V."/>
            <person name="English A."/>
            <person name="Wang M."/>
            <person name="Skinner E."/>
            <person name="Han Y."/>
            <person name="Muzny D.M."/>
            <person name="Worley K.C."/>
            <person name="Gibbs R.A."/>
        </authorList>
    </citation>
    <scope>NUCLEOTIDE SEQUENCE</scope>
</reference>